<keyword evidence="3" id="KW-0227">DNA damage</keyword>
<evidence type="ECO:0000256" key="5">
    <source>
        <dbReference type="PROSITE-ProRule" id="PRU00221"/>
    </source>
</evidence>
<dbReference type="PANTHER" id="PTHR46202">
    <property type="entry name" value="DNA EXCISION REPAIR PROTEIN ERCC-8"/>
    <property type="match status" value="1"/>
</dbReference>
<dbReference type="GO" id="GO:0006283">
    <property type="term" value="P:transcription-coupled nucleotide-excision repair"/>
    <property type="evidence" value="ECO:0000318"/>
    <property type="project" value="GO_Central"/>
</dbReference>
<reference evidence="7" key="6">
    <citation type="submission" date="2025-05" db="UniProtKB">
        <authorList>
            <consortium name="Ensembl"/>
        </authorList>
    </citation>
    <scope>IDENTIFICATION</scope>
</reference>
<dbReference type="RefSeq" id="NP_001122342.1">
    <property type="nucleotide sequence ID" value="NM_001128870.1"/>
</dbReference>
<dbReference type="PROSITE" id="PS50082">
    <property type="entry name" value="WD_REPEATS_2"/>
    <property type="match status" value="4"/>
</dbReference>
<keyword evidence="2" id="KW-0677">Repeat</keyword>
<dbReference type="GeneTree" id="ENSGT00390000009065"/>
<keyword evidence="1 5" id="KW-0853">WD repeat</keyword>
<accession>A0A1W2VPC6</accession>
<dbReference type="PANTHER" id="PTHR46202:SF1">
    <property type="entry name" value="DNA EXCISION REPAIR PROTEIN ERCC-8"/>
    <property type="match status" value="1"/>
</dbReference>
<dbReference type="KEGG" id="cin:100169886"/>
<dbReference type="InterPro" id="IPR042238">
    <property type="entry name" value="Rad28/ERCC8/Ckn1/ATCSA-1"/>
</dbReference>
<accession>Q4H3S8</accession>
<sequence length="403" mass="44900">MSYCTTLHSDRSLGTRNPRWLCRSIELGRILRLTLSETRIQCIPPNSISAMDLEKTECRYLICAGSDKKITIYDTWKLARDESSQGGLPKIATIGSKTRQKKYMHKSTMSSIQWYPHDTGIFVTSAFDGTIKIWDTNRLRPAETLEINCVIHNHHLSPISTQHSLIAAASADHIRLADIRSSATSHTLKGHRDTVLCVKWSPKDEYVLASGSEDNRVLLWDVRQAKAVLHNLDQHNGDTTASSAAVGTAHTGSVNSILFSEDGRYLLTFATDQRLHLWNTDTGKNTLVNYGRIDNPSKHRYLGMTLYKGGATSSIAFVPSGRQINMLDFYTGAHLRRLAGHFSDVRCCEYNPYRQELYSAGQTSNVLIWSPAEPDSEATVPSNGQNLAPTASSLLLDNWSDSD</sequence>
<organism evidence="6">
    <name type="scientific">Ciona intestinalis</name>
    <name type="common">Transparent sea squirt</name>
    <name type="synonym">Ascidia intestinalis</name>
    <dbReference type="NCBI Taxonomy" id="7719"/>
    <lineage>
        <taxon>Eukaryota</taxon>
        <taxon>Metazoa</taxon>
        <taxon>Chordata</taxon>
        <taxon>Tunicata</taxon>
        <taxon>Ascidiacea</taxon>
        <taxon>Phlebobranchia</taxon>
        <taxon>Cionidae</taxon>
        <taxon>Ciona</taxon>
    </lineage>
</organism>
<reference evidence="6" key="4">
    <citation type="submission" date="2005-04" db="EMBL/GenBank/DDBJ databases">
        <title>Expressed genes in Ciona intestinalis.</title>
        <authorList>
            <person name="Satou Y."/>
        </authorList>
    </citation>
    <scope>NUCLEOTIDE SEQUENCE</scope>
</reference>
<dbReference type="EMBL" id="AB210344">
    <property type="protein sequence ID" value="BAE06349.1"/>
    <property type="molecule type" value="mRNA"/>
</dbReference>
<dbReference type="GeneID" id="100169886"/>
<dbReference type="GO" id="GO:0000209">
    <property type="term" value="P:protein polyubiquitination"/>
    <property type="evidence" value="ECO:0000318"/>
    <property type="project" value="GO_Central"/>
</dbReference>
<dbReference type="SMART" id="SM00320">
    <property type="entry name" value="WD40"/>
    <property type="match status" value="5"/>
</dbReference>
<dbReference type="GO" id="GO:0031464">
    <property type="term" value="C:Cul4A-RING E3 ubiquitin ligase complex"/>
    <property type="evidence" value="ECO:0000318"/>
    <property type="project" value="GO_Central"/>
</dbReference>
<dbReference type="OMA" id="WIPAPRE"/>
<dbReference type="Ensembl" id="ENSCINT00000018875.3">
    <property type="protein sequence ID" value="ENSCINP00000018875.3"/>
    <property type="gene ID" value="ENSCING00000009288.3"/>
</dbReference>
<dbReference type="PROSITE" id="PS00678">
    <property type="entry name" value="WD_REPEATS_1"/>
    <property type="match status" value="1"/>
</dbReference>
<dbReference type="InterPro" id="IPR020472">
    <property type="entry name" value="WD40_PAC1"/>
</dbReference>
<dbReference type="InterPro" id="IPR019775">
    <property type="entry name" value="WD40_repeat_CS"/>
</dbReference>
<feature type="repeat" description="WD" evidence="5">
    <location>
        <begin position="188"/>
        <end position="230"/>
    </location>
</feature>
<dbReference type="EMBL" id="EAAA01002171">
    <property type="status" value="NOT_ANNOTATED_CDS"/>
    <property type="molecule type" value="Genomic_DNA"/>
</dbReference>
<evidence type="ECO:0000256" key="3">
    <source>
        <dbReference type="ARBA" id="ARBA00022763"/>
    </source>
</evidence>
<dbReference type="OrthoDB" id="361494at2759"/>
<keyword evidence="8" id="KW-1185">Reference proteome</keyword>
<keyword evidence="4" id="KW-0234">DNA repair</keyword>
<dbReference type="Pfam" id="PF00400">
    <property type="entry name" value="WD40"/>
    <property type="match status" value="4"/>
</dbReference>
<dbReference type="HOGENOM" id="CLU_032951_2_1_1"/>
<dbReference type="Gene3D" id="2.130.10.10">
    <property type="entry name" value="YVTN repeat-like/Quinoprotein amine dehydrogenase"/>
    <property type="match status" value="1"/>
</dbReference>
<dbReference type="InterPro" id="IPR015943">
    <property type="entry name" value="WD40/YVTN_repeat-like_dom_sf"/>
</dbReference>
<dbReference type="InterPro" id="IPR036322">
    <property type="entry name" value="WD40_repeat_dom_sf"/>
</dbReference>
<protein>
    <submittedName>
        <fullName evidence="6 7">Cockayne syndrome 1 homolog</fullName>
    </submittedName>
</protein>
<reference evidence="7" key="5">
    <citation type="journal article" date="2008" name="Genome Biol.">
        <title>Improved genome assembly and evidence-based global gene model set for the chordate Ciona intestinalis: new insight into intron and operon populations.</title>
        <authorList>
            <person name="Satou Y."/>
            <person name="Mineta K."/>
            <person name="Ogasawara M."/>
            <person name="Sasakura Y."/>
            <person name="Shoguchi E."/>
            <person name="Ueno K."/>
            <person name="Yamada L."/>
            <person name="Matsumoto J."/>
            <person name="Wasserscheid J."/>
            <person name="Dewar K."/>
            <person name="Wiley G.B."/>
            <person name="Macmil S.L."/>
            <person name="Roe B.A."/>
            <person name="Zeller R.W."/>
            <person name="Hastings K.E."/>
            <person name="Lemaire P."/>
            <person name="Lindquist E."/>
            <person name="Endo T."/>
            <person name="Hotta K."/>
            <person name="Inaba K."/>
        </authorList>
    </citation>
    <scope>NUCLEOTIDE SEQUENCE [LARGE SCALE GENOMIC DNA]</scope>
    <source>
        <strain evidence="7">wild type</strain>
    </source>
</reference>
<dbReference type="CTD" id="100169886"/>
<dbReference type="SUPFAM" id="SSF50978">
    <property type="entry name" value="WD40 repeat-like"/>
    <property type="match status" value="1"/>
</dbReference>
<reference evidence="8" key="1">
    <citation type="journal article" date="2002" name="Science">
        <title>The draft genome of Ciona intestinalis: insights into chordate and vertebrate origins.</title>
        <authorList>
            <person name="Dehal P."/>
            <person name="Satou Y."/>
            <person name="Campbell R.K."/>
            <person name="Chapman J."/>
            <person name="Degnan B."/>
            <person name="De Tomaso A."/>
            <person name="Davidson B."/>
            <person name="Di Gregorio A."/>
            <person name="Gelpke M."/>
            <person name="Goodstein D.M."/>
            <person name="Harafuji N."/>
            <person name="Hastings K.E."/>
            <person name="Ho I."/>
            <person name="Hotta K."/>
            <person name="Huang W."/>
            <person name="Kawashima T."/>
            <person name="Lemaire P."/>
            <person name="Martinez D."/>
            <person name="Meinertzhagen I.A."/>
            <person name="Necula S."/>
            <person name="Nonaka M."/>
            <person name="Putnam N."/>
            <person name="Rash S."/>
            <person name="Saiga H."/>
            <person name="Satake M."/>
            <person name="Terry A."/>
            <person name="Yamada L."/>
            <person name="Wang H.G."/>
            <person name="Awazu S."/>
            <person name="Azumi K."/>
            <person name="Boore J."/>
            <person name="Branno M."/>
            <person name="Chin-Bow S."/>
            <person name="DeSantis R."/>
            <person name="Doyle S."/>
            <person name="Francino P."/>
            <person name="Keys D.N."/>
            <person name="Haga S."/>
            <person name="Hayashi H."/>
            <person name="Hino K."/>
            <person name="Imai K.S."/>
            <person name="Inaba K."/>
            <person name="Kano S."/>
            <person name="Kobayashi K."/>
            <person name="Kobayashi M."/>
            <person name="Lee B.I."/>
            <person name="Makabe K.W."/>
            <person name="Manohar C."/>
            <person name="Matassi G."/>
            <person name="Medina M."/>
            <person name="Mochizuki Y."/>
            <person name="Mount S."/>
            <person name="Morishita T."/>
            <person name="Miura S."/>
            <person name="Nakayama A."/>
            <person name="Nishizaka S."/>
            <person name="Nomoto H."/>
            <person name="Ohta F."/>
            <person name="Oishi K."/>
            <person name="Rigoutsos I."/>
            <person name="Sano M."/>
            <person name="Sasaki A."/>
            <person name="Sasakura Y."/>
            <person name="Shoguchi E."/>
            <person name="Shin-i T."/>
            <person name="Spagnuolo A."/>
            <person name="Stainier D."/>
            <person name="Suzuki M.M."/>
            <person name="Tassy O."/>
            <person name="Takatori N."/>
            <person name="Tokuoka M."/>
            <person name="Yagi K."/>
            <person name="Yoshizaki F."/>
            <person name="Wada S."/>
            <person name="Zhang C."/>
            <person name="Hyatt P.D."/>
            <person name="Larimer F."/>
            <person name="Detter C."/>
            <person name="Doggett N."/>
            <person name="Glavina T."/>
            <person name="Hawkins T."/>
            <person name="Richardson P."/>
            <person name="Lucas S."/>
            <person name="Kohara Y."/>
            <person name="Levine M."/>
            <person name="Satoh N."/>
            <person name="Rokhsar D.S."/>
        </authorList>
    </citation>
    <scope>NUCLEOTIDE SEQUENCE [LARGE SCALE GENOMIC DNA]</scope>
</reference>
<dbReference type="InterPro" id="IPR001680">
    <property type="entry name" value="WD40_rpt"/>
</dbReference>
<name>Q4H3S8_CIOIN</name>
<dbReference type="PRINTS" id="PR00320">
    <property type="entry name" value="GPROTEINBRPT"/>
</dbReference>
<dbReference type="AlphaFoldDB" id="Q4H3S8"/>
<evidence type="ECO:0000313" key="7">
    <source>
        <dbReference type="Ensembl" id="ENSCINP00000018875.3"/>
    </source>
</evidence>
<dbReference type="GO" id="GO:0043161">
    <property type="term" value="P:proteasome-mediated ubiquitin-dependent protein catabolic process"/>
    <property type="evidence" value="ECO:0000318"/>
    <property type="project" value="GO_Central"/>
</dbReference>
<evidence type="ECO:0000256" key="1">
    <source>
        <dbReference type="ARBA" id="ARBA00022574"/>
    </source>
</evidence>
<reference evidence="6" key="3">
    <citation type="journal article" date="2004" name="Development">
        <title>Gene expression profiles of transcription factors and signaling molecules in the ascidian embryo: towards a comprehensive understanding of gene networks.</title>
        <authorList>
            <person name="Imai K.S."/>
            <person name="Hino K."/>
            <person name="Yagi K."/>
            <person name="Satoh N."/>
            <person name="Satou Y."/>
        </authorList>
    </citation>
    <scope>NUCLEOTIDE SEQUENCE</scope>
</reference>
<dbReference type="GO" id="GO:0000109">
    <property type="term" value="C:nucleotide-excision repair complex"/>
    <property type="evidence" value="ECO:0000318"/>
    <property type="project" value="GO_Central"/>
</dbReference>
<evidence type="ECO:0000256" key="2">
    <source>
        <dbReference type="ARBA" id="ARBA00022737"/>
    </source>
</evidence>
<proteinExistence type="evidence at transcript level"/>
<dbReference type="Proteomes" id="UP000008144">
    <property type="component" value="Chromosome 5"/>
</dbReference>
<evidence type="ECO:0000313" key="8">
    <source>
        <dbReference type="Proteomes" id="UP000008144"/>
    </source>
</evidence>
<evidence type="ECO:0000256" key="4">
    <source>
        <dbReference type="ARBA" id="ARBA00023204"/>
    </source>
</evidence>
<reference evidence="6" key="2">
    <citation type="journal article" date="2003" name="Dev. Genes Evol.">
        <title>Genomewide surveys of developmentally relevant genes in Ciona intestinalis.</title>
        <authorList>
            <person name="Satou Y."/>
            <person name="Satoh N."/>
        </authorList>
    </citation>
    <scope>NUCLEOTIDE SEQUENCE</scope>
</reference>
<dbReference type="PROSITE" id="PS50294">
    <property type="entry name" value="WD_REPEATS_REGION"/>
    <property type="match status" value="3"/>
</dbReference>
<feature type="repeat" description="WD" evidence="5">
    <location>
        <begin position="247"/>
        <end position="288"/>
    </location>
</feature>
<evidence type="ECO:0000313" key="6">
    <source>
        <dbReference type="EMBL" id="BAE06349.1"/>
    </source>
</evidence>
<feature type="repeat" description="WD" evidence="5">
    <location>
        <begin position="338"/>
        <end position="370"/>
    </location>
</feature>
<gene>
    <name evidence="6" type="primary">Ci-CKN1</name>
    <name evidence="7" type="synonym">ckn1</name>
</gene>
<feature type="repeat" description="WD" evidence="5">
    <location>
        <begin position="102"/>
        <end position="144"/>
    </location>
</feature>
<dbReference type="STRING" id="7719.ENSCINP00000018875"/>